<dbReference type="EMBL" id="UGFE01000002">
    <property type="protein sequence ID" value="STM26372.1"/>
    <property type="molecule type" value="Genomic_DNA"/>
</dbReference>
<organism evidence="1 2">
    <name type="scientific">Escherichia coli</name>
    <dbReference type="NCBI Taxonomy" id="562"/>
    <lineage>
        <taxon>Bacteria</taxon>
        <taxon>Pseudomonadati</taxon>
        <taxon>Pseudomonadota</taxon>
        <taxon>Gammaproteobacteria</taxon>
        <taxon>Enterobacterales</taxon>
        <taxon>Enterobacteriaceae</taxon>
        <taxon>Escherichia</taxon>
    </lineage>
</organism>
<accession>A0AAX2KHN2</accession>
<comment type="caution">
    <text evidence="1">The sequence shown here is derived from an EMBL/GenBank/DDBJ whole genome shotgun (WGS) entry which is preliminary data.</text>
</comment>
<evidence type="ECO:0000313" key="1">
    <source>
        <dbReference type="EMBL" id="STM26372.1"/>
    </source>
</evidence>
<protein>
    <submittedName>
        <fullName evidence="1">Phage tail sheath protein</fullName>
    </submittedName>
</protein>
<gene>
    <name evidence="1" type="ORF">NCTC8333_05440</name>
</gene>
<dbReference type="Proteomes" id="UP000254718">
    <property type="component" value="Unassembled WGS sequence"/>
</dbReference>
<dbReference type="AlphaFoldDB" id="A0AAX2KHN2"/>
<proteinExistence type="predicted"/>
<sequence length="133" mass="13938">MTISFNTIPSNTLVPLFYAEMDNQAANTAQDSGASLLIGHANNGAEIVANSLVLMPSADYARQICGAGSQLARMVEAYRQTDPFGELYVIAVPEATGAAATVTLTVTGGGNRNRHGECLCGTYPRAGTGDQRR</sequence>
<name>A0AAX2KHN2_ECOLX</name>
<evidence type="ECO:0000313" key="2">
    <source>
        <dbReference type="Proteomes" id="UP000254718"/>
    </source>
</evidence>
<reference evidence="1 2" key="1">
    <citation type="submission" date="2018-06" db="EMBL/GenBank/DDBJ databases">
        <authorList>
            <consortium name="Pathogen Informatics"/>
            <person name="Doyle S."/>
        </authorList>
    </citation>
    <scope>NUCLEOTIDE SEQUENCE [LARGE SCALE GENOMIC DNA]</scope>
    <source>
        <strain evidence="1 2">NCTC8333</strain>
    </source>
</reference>